<evidence type="ECO:0000313" key="2">
    <source>
        <dbReference type="EMBL" id="KAL0134823.1"/>
    </source>
</evidence>
<name>A0AAW2H5W4_9HYME</name>
<feature type="region of interest" description="Disordered" evidence="1">
    <location>
        <begin position="1"/>
        <end position="25"/>
    </location>
</feature>
<dbReference type="EMBL" id="JADYXP020000001">
    <property type="protein sequence ID" value="KAL0134823.1"/>
    <property type="molecule type" value="Genomic_DNA"/>
</dbReference>
<comment type="caution">
    <text evidence="2">The sequence shown here is derived from an EMBL/GenBank/DDBJ whole genome shotgun (WGS) entry which is preliminary data.</text>
</comment>
<gene>
    <name evidence="2" type="ORF">PUN28_001537</name>
</gene>
<reference evidence="2 3" key="1">
    <citation type="submission" date="2023-03" db="EMBL/GenBank/DDBJ databases">
        <title>High recombination rates correlate with genetic variation in Cardiocondyla obscurior ants.</title>
        <authorList>
            <person name="Errbii M."/>
        </authorList>
    </citation>
    <scope>NUCLEOTIDE SEQUENCE [LARGE SCALE GENOMIC DNA]</scope>
    <source>
        <strain evidence="2">Alpha-2009</strain>
        <tissue evidence="2">Whole body</tissue>
    </source>
</reference>
<feature type="compositionally biased region" description="Low complexity" evidence="1">
    <location>
        <begin position="1"/>
        <end position="14"/>
    </location>
</feature>
<sequence length="99" mass="11050">MASSFFAESELASADNAGFKQRDRNEKHERGFKFHFKVPLRNDFSHIYTVLLKSSLPRATLAMRIPEGRTIAAHQTGGMTMWVEGSNHDNRGITVSAVA</sequence>
<organism evidence="2 3">
    <name type="scientific">Cardiocondyla obscurior</name>
    <dbReference type="NCBI Taxonomy" id="286306"/>
    <lineage>
        <taxon>Eukaryota</taxon>
        <taxon>Metazoa</taxon>
        <taxon>Ecdysozoa</taxon>
        <taxon>Arthropoda</taxon>
        <taxon>Hexapoda</taxon>
        <taxon>Insecta</taxon>
        <taxon>Pterygota</taxon>
        <taxon>Neoptera</taxon>
        <taxon>Endopterygota</taxon>
        <taxon>Hymenoptera</taxon>
        <taxon>Apocrita</taxon>
        <taxon>Aculeata</taxon>
        <taxon>Formicoidea</taxon>
        <taxon>Formicidae</taxon>
        <taxon>Myrmicinae</taxon>
        <taxon>Cardiocondyla</taxon>
    </lineage>
</organism>
<evidence type="ECO:0000313" key="3">
    <source>
        <dbReference type="Proteomes" id="UP001430953"/>
    </source>
</evidence>
<proteinExistence type="predicted"/>
<keyword evidence="3" id="KW-1185">Reference proteome</keyword>
<accession>A0AAW2H5W4</accession>
<dbReference type="AlphaFoldDB" id="A0AAW2H5W4"/>
<protein>
    <submittedName>
        <fullName evidence="2">Uncharacterized protein</fullName>
    </submittedName>
</protein>
<dbReference type="Proteomes" id="UP001430953">
    <property type="component" value="Unassembled WGS sequence"/>
</dbReference>
<evidence type="ECO:0000256" key="1">
    <source>
        <dbReference type="SAM" id="MobiDB-lite"/>
    </source>
</evidence>